<organism evidence="1 2">
    <name type="scientific">Leptospira fluminis</name>
    <dbReference type="NCBI Taxonomy" id="2484979"/>
    <lineage>
        <taxon>Bacteria</taxon>
        <taxon>Pseudomonadati</taxon>
        <taxon>Spirochaetota</taxon>
        <taxon>Spirochaetia</taxon>
        <taxon>Leptospirales</taxon>
        <taxon>Leptospiraceae</taxon>
        <taxon>Leptospira</taxon>
    </lineage>
</organism>
<evidence type="ECO:0000313" key="1">
    <source>
        <dbReference type="EMBL" id="TGK20731.1"/>
    </source>
</evidence>
<dbReference type="InterPro" id="IPR019270">
    <property type="entry name" value="DUF2283"/>
</dbReference>
<reference evidence="1" key="1">
    <citation type="journal article" date="2019" name="PLoS Negl. Trop. Dis.">
        <title>Revisiting the worldwide diversity of Leptospira species in the environment.</title>
        <authorList>
            <person name="Vincent A.T."/>
            <person name="Schiettekatte O."/>
            <person name="Bourhy P."/>
            <person name="Veyrier F.J."/>
            <person name="Picardeau M."/>
        </authorList>
    </citation>
    <scope>NUCLEOTIDE SEQUENCE [LARGE SCALE GENOMIC DNA]</scope>
    <source>
        <strain evidence="1">SCS5</strain>
    </source>
</reference>
<accession>A0A4R9GRM4</accession>
<gene>
    <name evidence="1" type="ORF">EHO61_02350</name>
</gene>
<dbReference type="RefSeq" id="WP_135812033.1">
    <property type="nucleotide sequence ID" value="NZ_RQEV01000003.1"/>
</dbReference>
<evidence type="ECO:0000313" key="2">
    <source>
        <dbReference type="Proteomes" id="UP000297855"/>
    </source>
</evidence>
<protein>
    <submittedName>
        <fullName evidence="1">DUF2283 domain-containing protein</fullName>
    </submittedName>
</protein>
<comment type="caution">
    <text evidence="1">The sequence shown here is derived from an EMBL/GenBank/DDBJ whole genome shotgun (WGS) entry which is preliminary data.</text>
</comment>
<sequence>MRITHYPETDSIYIDLSDRRSVETKEVNADLNVDLDENGKPVGIDIHGNASKYVDLSTFLFETAKP</sequence>
<dbReference type="PANTHER" id="PTHR37029:SF1">
    <property type="entry name" value="SSR1768 PROTEIN"/>
    <property type="match status" value="1"/>
</dbReference>
<dbReference type="Pfam" id="PF10049">
    <property type="entry name" value="DUF2283"/>
    <property type="match status" value="1"/>
</dbReference>
<proteinExistence type="predicted"/>
<dbReference type="EMBL" id="RQEV01000003">
    <property type="protein sequence ID" value="TGK20731.1"/>
    <property type="molecule type" value="Genomic_DNA"/>
</dbReference>
<keyword evidence="2" id="KW-1185">Reference proteome</keyword>
<name>A0A4R9GRM4_9LEPT</name>
<dbReference type="OrthoDB" id="9799670at2"/>
<dbReference type="AlphaFoldDB" id="A0A4R9GRM4"/>
<dbReference type="PANTHER" id="PTHR37029">
    <property type="entry name" value="SSR1768 PROTEIN"/>
    <property type="match status" value="1"/>
</dbReference>
<dbReference type="Proteomes" id="UP000297855">
    <property type="component" value="Unassembled WGS sequence"/>
</dbReference>